<organism evidence="3 4">
    <name type="scientific">SAR324 cluster bacterium</name>
    <dbReference type="NCBI Taxonomy" id="2024889"/>
    <lineage>
        <taxon>Bacteria</taxon>
        <taxon>Deltaproteobacteria</taxon>
        <taxon>SAR324 cluster</taxon>
    </lineage>
</organism>
<dbReference type="SUPFAM" id="SSF53720">
    <property type="entry name" value="ALDH-like"/>
    <property type="match status" value="1"/>
</dbReference>
<name>A0A432GVM5_9DELT</name>
<dbReference type="PANTHER" id="PTHR11699">
    <property type="entry name" value="ALDEHYDE DEHYDROGENASE-RELATED"/>
    <property type="match status" value="1"/>
</dbReference>
<reference evidence="3 4" key="1">
    <citation type="submission" date="2018-06" db="EMBL/GenBank/DDBJ databases">
        <title>Combined omics and stable isotope probing to characterize newly discovered Mariana Back-Arc vent microbial communities.</title>
        <authorList>
            <person name="Trembath-Reichert E."/>
            <person name="Huber J.A."/>
        </authorList>
    </citation>
    <scope>NUCLEOTIDE SEQUENCE [LARGE SCALE GENOMIC DNA]</scope>
    <source>
        <strain evidence="3">MAG 58</strain>
    </source>
</reference>
<dbReference type="GO" id="GO:0016491">
    <property type="term" value="F:oxidoreductase activity"/>
    <property type="evidence" value="ECO:0007669"/>
    <property type="project" value="UniProtKB-KW"/>
</dbReference>
<feature type="domain" description="Aldehyde dehydrogenase" evidence="2">
    <location>
        <begin position="41"/>
        <end position="150"/>
    </location>
</feature>
<proteinExistence type="predicted"/>
<sequence>MKIIEIFETMEYSPAPENPALALDWLKEHKSKFGLFINGKWCKAKSGKVFSTDNPASGKKLASISEAGKSDVDSAVRAAKLAFPKWKALSGHERARYLYALARQLQKHSRLFAVLETMDNGKTIRETRDIDIPLVIRHFYHHSGWAQLLESE</sequence>
<feature type="non-terminal residue" evidence="3">
    <location>
        <position position="152"/>
    </location>
</feature>
<dbReference type="Gene3D" id="3.40.605.10">
    <property type="entry name" value="Aldehyde Dehydrogenase, Chain A, domain 1"/>
    <property type="match status" value="1"/>
</dbReference>
<accession>A0A432GVM5</accession>
<gene>
    <name evidence="3" type="ORF">DSY96_00815</name>
</gene>
<evidence type="ECO:0000256" key="1">
    <source>
        <dbReference type="ARBA" id="ARBA00023002"/>
    </source>
</evidence>
<evidence type="ECO:0000259" key="2">
    <source>
        <dbReference type="Pfam" id="PF00171"/>
    </source>
</evidence>
<dbReference type="Pfam" id="PF00171">
    <property type="entry name" value="Aldedh"/>
    <property type="match status" value="1"/>
</dbReference>
<dbReference type="InterPro" id="IPR016162">
    <property type="entry name" value="Ald_DH_N"/>
</dbReference>
<dbReference type="InterPro" id="IPR016161">
    <property type="entry name" value="Ald_DH/histidinol_DH"/>
</dbReference>
<evidence type="ECO:0000313" key="4">
    <source>
        <dbReference type="Proteomes" id="UP000287917"/>
    </source>
</evidence>
<dbReference type="AlphaFoldDB" id="A0A432GVM5"/>
<dbReference type="InterPro" id="IPR015590">
    <property type="entry name" value="Aldehyde_DH_dom"/>
</dbReference>
<protein>
    <submittedName>
        <fullName evidence="3">Aldehyde dehydrogenase</fullName>
    </submittedName>
</protein>
<dbReference type="Proteomes" id="UP000287917">
    <property type="component" value="Unassembled WGS sequence"/>
</dbReference>
<dbReference type="EMBL" id="QNZK01000029">
    <property type="protein sequence ID" value="RTZ87607.1"/>
    <property type="molecule type" value="Genomic_DNA"/>
</dbReference>
<comment type="caution">
    <text evidence="3">The sequence shown here is derived from an EMBL/GenBank/DDBJ whole genome shotgun (WGS) entry which is preliminary data.</text>
</comment>
<evidence type="ECO:0000313" key="3">
    <source>
        <dbReference type="EMBL" id="RTZ87607.1"/>
    </source>
</evidence>
<keyword evidence="1" id="KW-0560">Oxidoreductase</keyword>